<accession>A0ACB9ETV3</accession>
<comment type="caution">
    <text evidence="1">The sequence shown here is derived from an EMBL/GenBank/DDBJ whole genome shotgun (WGS) entry which is preliminary data.</text>
</comment>
<reference evidence="1 2" key="2">
    <citation type="journal article" date="2022" name="Mol. Ecol. Resour.">
        <title>The genomes of chicory, endive, great burdock and yacon provide insights into Asteraceae paleo-polyploidization history and plant inulin production.</title>
        <authorList>
            <person name="Fan W."/>
            <person name="Wang S."/>
            <person name="Wang H."/>
            <person name="Wang A."/>
            <person name="Jiang F."/>
            <person name="Liu H."/>
            <person name="Zhao H."/>
            <person name="Xu D."/>
            <person name="Zhang Y."/>
        </authorList>
    </citation>
    <scope>NUCLEOTIDE SEQUENCE [LARGE SCALE GENOMIC DNA]</scope>
    <source>
        <strain evidence="2">cv. Yunnan</strain>
        <tissue evidence="1">Leaves</tissue>
    </source>
</reference>
<evidence type="ECO:0000313" key="2">
    <source>
        <dbReference type="Proteomes" id="UP001056120"/>
    </source>
</evidence>
<sequence length="71" mass="7904">MIKKDGREFIQARTCSCLDQWNTSFRSGVSRLQKLRMNTLIGFRNGMALKTTGQPDGKNNNTPTGKGISKV</sequence>
<dbReference type="EMBL" id="CM042034">
    <property type="protein sequence ID" value="KAI3762389.1"/>
    <property type="molecule type" value="Genomic_DNA"/>
</dbReference>
<proteinExistence type="predicted"/>
<organism evidence="1 2">
    <name type="scientific">Smallanthus sonchifolius</name>
    <dbReference type="NCBI Taxonomy" id="185202"/>
    <lineage>
        <taxon>Eukaryota</taxon>
        <taxon>Viridiplantae</taxon>
        <taxon>Streptophyta</taxon>
        <taxon>Embryophyta</taxon>
        <taxon>Tracheophyta</taxon>
        <taxon>Spermatophyta</taxon>
        <taxon>Magnoliopsida</taxon>
        <taxon>eudicotyledons</taxon>
        <taxon>Gunneridae</taxon>
        <taxon>Pentapetalae</taxon>
        <taxon>asterids</taxon>
        <taxon>campanulids</taxon>
        <taxon>Asterales</taxon>
        <taxon>Asteraceae</taxon>
        <taxon>Asteroideae</taxon>
        <taxon>Heliantheae alliance</taxon>
        <taxon>Millerieae</taxon>
        <taxon>Smallanthus</taxon>
    </lineage>
</organism>
<name>A0ACB9ETV3_9ASTR</name>
<evidence type="ECO:0000313" key="1">
    <source>
        <dbReference type="EMBL" id="KAI3762389.1"/>
    </source>
</evidence>
<protein>
    <submittedName>
        <fullName evidence="1">Uncharacterized protein</fullName>
    </submittedName>
</protein>
<dbReference type="Proteomes" id="UP001056120">
    <property type="component" value="Linkage Group LG17"/>
</dbReference>
<reference evidence="2" key="1">
    <citation type="journal article" date="2022" name="Mol. Ecol. Resour.">
        <title>The genomes of chicory, endive, great burdock and yacon provide insights into Asteraceae palaeo-polyploidization history and plant inulin production.</title>
        <authorList>
            <person name="Fan W."/>
            <person name="Wang S."/>
            <person name="Wang H."/>
            <person name="Wang A."/>
            <person name="Jiang F."/>
            <person name="Liu H."/>
            <person name="Zhao H."/>
            <person name="Xu D."/>
            <person name="Zhang Y."/>
        </authorList>
    </citation>
    <scope>NUCLEOTIDE SEQUENCE [LARGE SCALE GENOMIC DNA]</scope>
    <source>
        <strain evidence="2">cv. Yunnan</strain>
    </source>
</reference>
<keyword evidence="2" id="KW-1185">Reference proteome</keyword>
<gene>
    <name evidence="1" type="ORF">L1987_52819</name>
</gene>